<dbReference type="HOGENOM" id="CLU_063432_0_0_11"/>
<dbReference type="RefSeq" id="WP_020976115.1">
    <property type="nucleotide sequence ID" value="NC_022198.1"/>
</dbReference>
<gene>
    <name evidence="1" type="ORF">CARG_04075</name>
</gene>
<reference evidence="1 2" key="1">
    <citation type="journal article" date="2013" name="Genome Announc.">
        <title>Whole-Genome Sequence of the Clinical Strain Corynebacterium argentoratense DSM 44202, Isolated from a Human Throat Specimen.</title>
        <authorList>
            <person name="Bomholt C."/>
            <person name="Glaub A."/>
            <person name="Gravermann K."/>
            <person name="Albersmeier A."/>
            <person name="Brinkrolf K."/>
            <person name="Ruckert C."/>
            <person name="Tauch A."/>
        </authorList>
    </citation>
    <scope>NUCLEOTIDE SEQUENCE [LARGE SCALE GENOMIC DNA]</scope>
    <source>
        <strain evidence="1">DSM 44202</strain>
    </source>
</reference>
<dbReference type="InterPro" id="IPR009100">
    <property type="entry name" value="AcylCoA_DH/oxidase_NM_dom_sf"/>
</dbReference>
<evidence type="ECO:0000313" key="2">
    <source>
        <dbReference type="Proteomes" id="UP000016943"/>
    </source>
</evidence>
<dbReference type="KEGG" id="caz:CARG_04075"/>
<evidence type="ECO:0000313" key="1">
    <source>
        <dbReference type="EMBL" id="AGU14962.1"/>
    </source>
</evidence>
<evidence type="ECO:0008006" key="3">
    <source>
        <dbReference type="Google" id="ProtNLM"/>
    </source>
</evidence>
<dbReference type="Proteomes" id="UP000016943">
    <property type="component" value="Chromosome"/>
</dbReference>
<dbReference type="OrthoDB" id="3258691at2"/>
<dbReference type="InterPro" id="IPR046373">
    <property type="entry name" value="Acyl-CoA_Oxase/DH_mid-dom_sf"/>
</dbReference>
<dbReference type="AlphaFoldDB" id="U3GZ44"/>
<dbReference type="STRING" id="1348662.CARG_04075"/>
<name>U3GZ44_9CORY</name>
<proteinExistence type="predicted"/>
<dbReference type="GeneID" id="78249616"/>
<dbReference type="InterPro" id="IPR036250">
    <property type="entry name" value="AcylCo_DH-like_C"/>
</dbReference>
<accession>U3GZ44</accession>
<dbReference type="SUPFAM" id="SSF56645">
    <property type="entry name" value="Acyl-CoA dehydrogenase NM domain-like"/>
    <property type="match status" value="1"/>
</dbReference>
<dbReference type="EMBL" id="CP006365">
    <property type="protein sequence ID" value="AGU14962.1"/>
    <property type="molecule type" value="Genomic_DNA"/>
</dbReference>
<protein>
    <recommendedName>
        <fullName evidence="3">Acyl-CoA dehydrogenase</fullName>
    </recommendedName>
</protein>
<dbReference type="Gene3D" id="2.40.110.10">
    <property type="entry name" value="Butyryl-CoA Dehydrogenase, subunit A, domain 2"/>
    <property type="match status" value="1"/>
</dbReference>
<dbReference type="SUPFAM" id="SSF47203">
    <property type="entry name" value="Acyl-CoA dehydrogenase C-terminal domain-like"/>
    <property type="match status" value="1"/>
</dbReference>
<sequence length="391" mass="42320">MAQLSTKVARRLDDSKPALLDTVGDRAAAVDKGELSAYYIFEELAARHGFASSSLAARAQLLFDLATRDLSVAFSTWAQLMTLEYLRHGNASAYIQQRISELESGRPGVTGMAAAFKYASGCGDIPLIAEPQPDGAWRVKGRLAWASNLYPNAVIITAAAVRTGIEHEWEGCEHARQGERPQVLIFAVDANAQGVTIGDELSLLGLNSTASSWVDIDIRVRKEQVLSFDFCDFVAAVRPTFLLLQVAECLGVAQAALDGAAPRFVGVNQSLGCEYRTVVESLTRARRHHSELISEVELGASVSKVDLLTLRLEAAELATQASRLETRVAGGAGYARFSPASRRMREAAFLPVQSPSEAQLRWELARAEAAEVSELFSQLLLSSGDHSRGSR</sequence>
<dbReference type="eggNOG" id="COG1960">
    <property type="taxonomic scope" value="Bacteria"/>
</dbReference>
<organism evidence="1 2">
    <name type="scientific">Corynebacterium argentoratense DSM 44202</name>
    <dbReference type="NCBI Taxonomy" id="1348662"/>
    <lineage>
        <taxon>Bacteria</taxon>
        <taxon>Bacillati</taxon>
        <taxon>Actinomycetota</taxon>
        <taxon>Actinomycetes</taxon>
        <taxon>Mycobacteriales</taxon>
        <taxon>Corynebacteriaceae</taxon>
        <taxon>Corynebacterium</taxon>
    </lineage>
</organism>
<dbReference type="GO" id="GO:0016627">
    <property type="term" value="F:oxidoreductase activity, acting on the CH-CH group of donors"/>
    <property type="evidence" value="ECO:0007669"/>
    <property type="project" value="InterPro"/>
</dbReference>
<dbReference type="PATRIC" id="fig|1348662.3.peg.803"/>
<keyword evidence="2" id="KW-1185">Reference proteome</keyword>